<accession>A0ABW2PR83</accession>
<feature type="transmembrane region" description="Helical" evidence="1">
    <location>
        <begin position="91"/>
        <end position="108"/>
    </location>
</feature>
<evidence type="ECO:0000313" key="2">
    <source>
        <dbReference type="EMBL" id="MFC7391931.1"/>
    </source>
</evidence>
<reference evidence="3" key="1">
    <citation type="journal article" date="2019" name="Int. J. Syst. Evol. Microbiol.">
        <title>The Global Catalogue of Microorganisms (GCM) 10K type strain sequencing project: providing services to taxonomists for standard genome sequencing and annotation.</title>
        <authorList>
            <consortium name="The Broad Institute Genomics Platform"/>
            <consortium name="The Broad Institute Genome Sequencing Center for Infectious Disease"/>
            <person name="Wu L."/>
            <person name="Ma J."/>
        </authorList>
    </citation>
    <scope>NUCLEOTIDE SEQUENCE [LARGE SCALE GENOMIC DNA]</scope>
    <source>
        <strain evidence="3">CGMCC 1.16305</strain>
    </source>
</reference>
<dbReference type="Pfam" id="PF14325">
    <property type="entry name" value="DUF4383"/>
    <property type="match status" value="1"/>
</dbReference>
<dbReference type="EMBL" id="JBHTCO010000003">
    <property type="protein sequence ID" value="MFC7391931.1"/>
    <property type="molecule type" value="Genomic_DNA"/>
</dbReference>
<name>A0ABW2PR83_9BACL</name>
<keyword evidence="1" id="KW-0812">Transmembrane</keyword>
<gene>
    <name evidence="2" type="ORF">ACFQRG_02835</name>
</gene>
<protein>
    <submittedName>
        <fullName evidence="2">DUF4383 domain-containing protein</fullName>
    </submittedName>
</protein>
<comment type="caution">
    <text evidence="2">The sequence shown here is derived from an EMBL/GenBank/DDBJ whole genome shotgun (WGS) entry which is preliminary data.</text>
</comment>
<keyword evidence="1" id="KW-0472">Membrane</keyword>
<organism evidence="2 3">
    <name type="scientific">Scopulibacillus cellulosilyticus</name>
    <dbReference type="NCBI Taxonomy" id="2665665"/>
    <lineage>
        <taxon>Bacteria</taxon>
        <taxon>Bacillati</taxon>
        <taxon>Bacillota</taxon>
        <taxon>Bacilli</taxon>
        <taxon>Bacillales</taxon>
        <taxon>Sporolactobacillaceae</taxon>
        <taxon>Scopulibacillus</taxon>
    </lineage>
</organism>
<keyword evidence="1" id="KW-1133">Transmembrane helix</keyword>
<keyword evidence="3" id="KW-1185">Reference proteome</keyword>
<dbReference type="RefSeq" id="WP_380963423.1">
    <property type="nucleotide sequence ID" value="NZ_JBHTCO010000003.1"/>
</dbReference>
<dbReference type="Proteomes" id="UP001596505">
    <property type="component" value="Unassembled WGS sequence"/>
</dbReference>
<feature type="transmembrane region" description="Helical" evidence="1">
    <location>
        <begin position="7"/>
        <end position="25"/>
    </location>
</feature>
<proteinExistence type="predicted"/>
<sequence length="120" mass="13114">MAKHTVRLLGFIFLVIGIVGYFVPFEGFFSLTMNHNMVHLISGIVMLLSSSNEARSSLCAKVFGAIYSLMFLAGLFTQNIMGMMLLPADTVLHLIIAAVLLFAGFKSASMSRNKSKDTSM</sequence>
<evidence type="ECO:0000313" key="3">
    <source>
        <dbReference type="Proteomes" id="UP001596505"/>
    </source>
</evidence>
<evidence type="ECO:0000256" key="1">
    <source>
        <dbReference type="SAM" id="Phobius"/>
    </source>
</evidence>